<sequence>MIYCKYLYLDCSLNIKRLLYSMFIMKNKIDKYNIYYYEQLQRNIKL</sequence>
<dbReference type="EMBL" id="MN740212">
    <property type="protein sequence ID" value="QHT94008.1"/>
    <property type="molecule type" value="Genomic_DNA"/>
</dbReference>
<dbReference type="AlphaFoldDB" id="A0A6C0ILE2"/>
<reference evidence="1" key="1">
    <citation type="journal article" date="2020" name="Nature">
        <title>Giant virus diversity and host interactions through global metagenomics.</title>
        <authorList>
            <person name="Schulz F."/>
            <person name="Roux S."/>
            <person name="Paez-Espino D."/>
            <person name="Jungbluth S."/>
            <person name="Walsh D.A."/>
            <person name="Denef V.J."/>
            <person name="McMahon K.D."/>
            <person name="Konstantinidis K.T."/>
            <person name="Eloe-Fadrosh E.A."/>
            <person name="Kyrpides N.C."/>
            <person name="Woyke T."/>
        </authorList>
    </citation>
    <scope>NUCLEOTIDE SEQUENCE</scope>
    <source>
        <strain evidence="1">GVMAG-M-3300024258-14</strain>
    </source>
</reference>
<proteinExistence type="predicted"/>
<name>A0A6C0ILE2_9ZZZZ</name>
<accession>A0A6C0ILE2</accession>
<evidence type="ECO:0000313" key="1">
    <source>
        <dbReference type="EMBL" id="QHT94008.1"/>
    </source>
</evidence>
<organism evidence="1">
    <name type="scientific">viral metagenome</name>
    <dbReference type="NCBI Taxonomy" id="1070528"/>
    <lineage>
        <taxon>unclassified sequences</taxon>
        <taxon>metagenomes</taxon>
        <taxon>organismal metagenomes</taxon>
    </lineage>
</organism>
<protein>
    <submittedName>
        <fullName evidence="1">Uncharacterized protein</fullName>
    </submittedName>
</protein>